<feature type="signal peptide" evidence="1">
    <location>
        <begin position="1"/>
        <end position="28"/>
    </location>
</feature>
<dbReference type="PROSITE" id="PS51257">
    <property type="entry name" value="PROKAR_LIPOPROTEIN"/>
    <property type="match status" value="1"/>
</dbReference>
<dbReference type="EMBL" id="BMOE01000005">
    <property type="protein sequence ID" value="GGJ74017.1"/>
    <property type="molecule type" value="Genomic_DNA"/>
</dbReference>
<comment type="caution">
    <text evidence="2">The sequence shown here is derived from an EMBL/GenBank/DDBJ whole genome shotgun (WGS) entry which is preliminary data.</text>
</comment>
<keyword evidence="3" id="KW-1185">Reference proteome</keyword>
<reference evidence="2" key="1">
    <citation type="journal article" date="2014" name="Int. J. Syst. Evol. Microbiol.">
        <title>Complete genome sequence of Corynebacterium casei LMG S-19264T (=DSM 44701T), isolated from a smear-ripened cheese.</title>
        <authorList>
            <consortium name="US DOE Joint Genome Institute (JGI-PGF)"/>
            <person name="Walter F."/>
            <person name="Albersmeier A."/>
            <person name="Kalinowski J."/>
            <person name="Ruckert C."/>
        </authorList>
    </citation>
    <scope>NUCLEOTIDE SEQUENCE</scope>
    <source>
        <strain evidence="2">JCM 14371</strain>
    </source>
</reference>
<dbReference type="SUPFAM" id="SSF63825">
    <property type="entry name" value="YWTD domain"/>
    <property type="match status" value="1"/>
</dbReference>
<proteinExistence type="predicted"/>
<gene>
    <name evidence="2" type="ORF">GCM10008939_17940</name>
</gene>
<evidence type="ECO:0000313" key="2">
    <source>
        <dbReference type="EMBL" id="GGJ74017.1"/>
    </source>
</evidence>
<dbReference type="Proteomes" id="UP000635726">
    <property type="component" value="Unassembled WGS sequence"/>
</dbReference>
<dbReference type="Gene3D" id="2.130.10.10">
    <property type="entry name" value="YVTN repeat-like/Quinoprotein amine dehydrogenase"/>
    <property type="match status" value="1"/>
</dbReference>
<reference evidence="2" key="2">
    <citation type="submission" date="2020-09" db="EMBL/GenBank/DDBJ databases">
        <authorList>
            <person name="Sun Q."/>
            <person name="Ohkuma M."/>
        </authorList>
    </citation>
    <scope>NUCLEOTIDE SEQUENCE</scope>
    <source>
        <strain evidence="2">JCM 14371</strain>
    </source>
</reference>
<dbReference type="InterPro" id="IPR015943">
    <property type="entry name" value="WD40/YVTN_repeat-like_dom_sf"/>
</dbReference>
<keyword evidence="1" id="KW-0732">Signal</keyword>
<evidence type="ECO:0000256" key="1">
    <source>
        <dbReference type="SAM" id="SignalP"/>
    </source>
</evidence>
<feature type="chain" id="PRO_5037690221" evidence="1">
    <location>
        <begin position="29"/>
        <end position="922"/>
    </location>
</feature>
<dbReference type="AlphaFoldDB" id="A0A917PF22"/>
<organism evidence="2 3">
    <name type="scientific">Deinococcus aquiradiocola</name>
    <dbReference type="NCBI Taxonomy" id="393059"/>
    <lineage>
        <taxon>Bacteria</taxon>
        <taxon>Thermotogati</taxon>
        <taxon>Deinococcota</taxon>
        <taxon>Deinococci</taxon>
        <taxon>Deinococcales</taxon>
        <taxon>Deinococcaceae</taxon>
        <taxon>Deinococcus</taxon>
    </lineage>
</organism>
<name>A0A917PF22_9DEIO</name>
<protein>
    <submittedName>
        <fullName evidence="2">Uncharacterized protein</fullName>
    </submittedName>
</protein>
<accession>A0A917PF22</accession>
<evidence type="ECO:0000313" key="3">
    <source>
        <dbReference type="Proteomes" id="UP000635726"/>
    </source>
</evidence>
<sequence length="922" mass="95563">MKTFPLSLTSAALAAALTACGGSTPSPAVVNTSDLNITVTGVNSAPVKVTNAAGDVKFNDTVTGSKTITALPKDKYTVTGAAIANFVAPAPVTADLSSGNGSATLTYTPLTGQVLALDKVQGTFGDPLAKGGVLGVFLSQSILTSANVSADGSVTLPLTTPPASELYSFLPPAGSNCSYTGTGAGNTGKIYDADLGLFSSQGDYLGDVLEVPQGSSTAVLLHTYANSAQTYQGTISCANPSVRYVLNVQMATGWNALILDGDSNGNYTMTSAPADTRVQLELKKATAAVSMSLDTPSLTIKAGESVTANATFYQDGGISGKIDLSTDVPGLTIEPASVTLPALGTQNVKTRSLMDRVAITAQGPRPLKVGTQKLTTVLTFKAAAEASSFNGSMNLIAKQGNSTVGKLPVALSLIVPSISAALPSGSSVTVERYQSVPLTIQITGQGFYKGAVQLALTGLPTGMTATTATVTFAGNTYTEQQSAQIVLTASGNAAVGSQNAQLTVTGGGKTTTSALTVQVPTPAYVISFPTSNSGYLYQGQSKSIDFTLQSVRGFSGPVTLKVQGIPQGVLAEPVTVQTTPNQKINGTFTLQANSASTLGRTVISLSGVDMIEPSSSTPIEIRPAVLSTLNNEPVKVTPAHDGFWMIGDAQAGIAQGQYVLPVKRINASGTILNTKLNIDSSSVNVLSSPEGNLILVGNSKVFRMNDDGTTVSFSPFSQVLFSLSSSSAVVDSQNKLWFYYFANGYQLFTLNLNSGELLSVRSENTNNGITQLYRNPVGDTIYVTGLDNGLQRQVRQFKTLSGENRLLSIGGANTFPSAYAVAADGGLWIKNDTSLINLSAAGTLSAVDNSSKADHMVFDGNQILWMTKKGGDTIWRFDPRTNQTMDVPVGSYVDSTPVPSGGLWVISLENSSSSNAYLSLLK</sequence>